<evidence type="ECO:0000313" key="4">
    <source>
        <dbReference type="Proteomes" id="UP000288805"/>
    </source>
</evidence>
<feature type="signal peptide" evidence="1">
    <location>
        <begin position="1"/>
        <end position="22"/>
    </location>
</feature>
<dbReference type="PROSITE" id="PS51277">
    <property type="entry name" value="BURP"/>
    <property type="match status" value="1"/>
</dbReference>
<dbReference type="Proteomes" id="UP000288805">
    <property type="component" value="Unassembled WGS sequence"/>
</dbReference>
<dbReference type="PANTHER" id="PTHR31236:SF2">
    <property type="entry name" value="BURP DOMAIN PROTEIN RD22"/>
    <property type="match status" value="1"/>
</dbReference>
<protein>
    <submittedName>
        <fullName evidence="3">BURP domain-containing protein 3</fullName>
    </submittedName>
</protein>
<organism evidence="3 4">
    <name type="scientific">Vitis vinifera</name>
    <name type="common">Grape</name>
    <dbReference type="NCBI Taxonomy" id="29760"/>
    <lineage>
        <taxon>Eukaryota</taxon>
        <taxon>Viridiplantae</taxon>
        <taxon>Streptophyta</taxon>
        <taxon>Embryophyta</taxon>
        <taxon>Tracheophyta</taxon>
        <taxon>Spermatophyta</taxon>
        <taxon>Magnoliopsida</taxon>
        <taxon>eudicotyledons</taxon>
        <taxon>Gunneridae</taxon>
        <taxon>Pentapetalae</taxon>
        <taxon>rosids</taxon>
        <taxon>Vitales</taxon>
        <taxon>Vitaceae</taxon>
        <taxon>Viteae</taxon>
        <taxon>Vitis</taxon>
    </lineage>
</organism>
<feature type="domain" description="BURP" evidence="2">
    <location>
        <begin position="90"/>
        <end position="297"/>
    </location>
</feature>
<evidence type="ECO:0000259" key="2">
    <source>
        <dbReference type="PROSITE" id="PS51277"/>
    </source>
</evidence>
<dbReference type="Pfam" id="PF03181">
    <property type="entry name" value="BURP"/>
    <property type="match status" value="1"/>
</dbReference>
<dbReference type="PANTHER" id="PTHR31236">
    <property type="entry name" value="BURP DOMAIN PROTEIN USPL1-LIKE"/>
    <property type="match status" value="1"/>
</dbReference>
<accession>A0A438G307</accession>
<dbReference type="InterPro" id="IPR044816">
    <property type="entry name" value="BURP"/>
</dbReference>
<dbReference type="SMART" id="SM01045">
    <property type="entry name" value="BURP"/>
    <property type="match status" value="1"/>
</dbReference>
<proteinExistence type="predicted"/>
<dbReference type="EMBL" id="QGNW01000643">
    <property type="protein sequence ID" value="RVW66584.1"/>
    <property type="molecule type" value="Genomic_DNA"/>
</dbReference>
<reference evidence="3 4" key="1">
    <citation type="journal article" date="2018" name="PLoS Genet.">
        <title>Population sequencing reveals clonal diversity and ancestral inbreeding in the grapevine cultivar Chardonnay.</title>
        <authorList>
            <person name="Roach M.J."/>
            <person name="Johnson D.L."/>
            <person name="Bohlmann J."/>
            <person name="van Vuuren H.J."/>
            <person name="Jones S.J."/>
            <person name="Pretorius I.S."/>
            <person name="Schmidt S.A."/>
            <person name="Borneman A.R."/>
        </authorList>
    </citation>
    <scope>NUCLEOTIDE SEQUENCE [LARGE SCALE GENOMIC DNA]</scope>
    <source>
        <strain evidence="4">cv. Chardonnay</strain>
        <tissue evidence="3">Leaf</tissue>
    </source>
</reference>
<evidence type="ECO:0000313" key="3">
    <source>
        <dbReference type="EMBL" id="RVW66584.1"/>
    </source>
</evidence>
<dbReference type="InterPro" id="IPR004873">
    <property type="entry name" value="BURP_dom"/>
</dbReference>
<gene>
    <name evidence="3" type="primary">BURP3_1</name>
    <name evidence="3" type="ORF">CK203_065607</name>
</gene>
<name>A0A438G307_VITVI</name>
<evidence type="ECO:0000256" key="1">
    <source>
        <dbReference type="SAM" id="SignalP"/>
    </source>
</evidence>
<dbReference type="AlphaFoldDB" id="A0A438G307"/>
<comment type="caution">
    <text evidence="3">The sequence shown here is derived from an EMBL/GenBank/DDBJ whole genome shotgun (WGS) entry which is preliminary data.</text>
</comment>
<sequence>MEFLRPLPILAFLSVVVVVSHASLPSEGYWKLVLPHTPMPKAVKDHLQPGVTSFNASAAAFCLGIYYGFNKIPQPFHAKQAQDGLNIGNFFLQTDLHPGTKMVLQFPQTTNEAMFLPRQVADSIPFSSKKLPEILNRLSVKEKSAEAELMKKEIERCEEPAMDGESRFCATSLESLIDFSTSKLGRNVNVLTNEVRMGSQEFEFGVRMKKVADKSVVCHKMNYPYAVFYCHTFAKTRTYMIPLVGADGSKAKAMAACHSDTSAWHPQHVAFQVLKIKPGTVPICHFLHNNAMVWIPK</sequence>
<keyword evidence="1" id="KW-0732">Signal</keyword>
<feature type="chain" id="PRO_5018979334" evidence="1">
    <location>
        <begin position="23"/>
        <end position="297"/>
    </location>
</feature>